<dbReference type="EMBL" id="QFWQ01000005">
    <property type="protein sequence ID" value="RCS29917.1"/>
    <property type="molecule type" value="Genomic_DNA"/>
</dbReference>
<keyword evidence="1" id="KW-0732">Signal</keyword>
<dbReference type="Proteomes" id="UP000252387">
    <property type="component" value="Unassembled WGS sequence"/>
</dbReference>
<keyword evidence="3" id="KW-1185">Reference proteome</keyword>
<evidence type="ECO:0000313" key="2">
    <source>
        <dbReference type="EMBL" id="RCS29917.1"/>
    </source>
</evidence>
<comment type="caution">
    <text evidence="2">The sequence shown here is derived from an EMBL/GenBank/DDBJ whole genome shotgun (WGS) entry which is preliminary data.</text>
</comment>
<proteinExistence type="predicted"/>
<organism evidence="2 3">
    <name type="scientific">Rhodanobacter denitrificans</name>
    <dbReference type="NCBI Taxonomy" id="666685"/>
    <lineage>
        <taxon>Bacteria</taxon>
        <taxon>Pseudomonadati</taxon>
        <taxon>Pseudomonadota</taxon>
        <taxon>Gammaproteobacteria</taxon>
        <taxon>Lysobacterales</taxon>
        <taxon>Rhodanobacteraceae</taxon>
        <taxon>Rhodanobacter</taxon>
    </lineage>
</organism>
<gene>
    <name evidence="2" type="ORF">DEO45_07505</name>
</gene>
<name>A0A368KDK5_9GAMM</name>
<evidence type="ECO:0000313" key="3">
    <source>
        <dbReference type="Proteomes" id="UP000252387"/>
    </source>
</evidence>
<evidence type="ECO:0000256" key="1">
    <source>
        <dbReference type="SAM" id="SignalP"/>
    </source>
</evidence>
<reference evidence="2 3" key="1">
    <citation type="submission" date="2018-05" db="EMBL/GenBank/DDBJ databases">
        <title>Draft genome sequence of Rhodanobacter denitrificans Yn1 isolated from gold copper mine.</title>
        <authorList>
            <person name="Yang N."/>
            <person name="Mazhar H.S."/>
            <person name="Rensing C."/>
        </authorList>
    </citation>
    <scope>NUCLEOTIDE SEQUENCE [LARGE SCALE GENOMIC DNA]</scope>
    <source>
        <strain evidence="2 3">Yn1</strain>
    </source>
</reference>
<protein>
    <recommendedName>
        <fullName evidence="4">Copper-binding protein</fullName>
    </recommendedName>
</protein>
<accession>A0A368KDK5</accession>
<dbReference type="AlphaFoldDB" id="A0A368KDK5"/>
<sequence length="111" mass="11658">MTFSPRIIVSTAAFGLCLAFGTVSAQDTGGMAPASGSSSMGHMGGMHHKMMQHDRNGSMHMMPATVSSVDTKTGMVEVDSEGMSLRLHFPPASVANLKAGDKITLHMGYTK</sequence>
<evidence type="ECO:0008006" key="4">
    <source>
        <dbReference type="Google" id="ProtNLM"/>
    </source>
</evidence>
<dbReference type="OrthoDB" id="5959601at2"/>
<feature type="signal peptide" evidence="1">
    <location>
        <begin position="1"/>
        <end position="25"/>
    </location>
</feature>
<feature type="chain" id="PRO_5016562369" description="Copper-binding protein" evidence="1">
    <location>
        <begin position="26"/>
        <end position="111"/>
    </location>
</feature>